<feature type="domain" description="ABC transmembrane type-1" evidence="12">
    <location>
        <begin position="45"/>
        <end position="334"/>
    </location>
</feature>
<evidence type="ECO:0000313" key="14">
    <source>
        <dbReference type="Proteomes" id="UP000824469"/>
    </source>
</evidence>
<gene>
    <name evidence="13" type="ORF">KI387_012777</name>
</gene>
<dbReference type="FunFam" id="3.40.50.300:FF:000205">
    <property type="entry name" value="ABC transporter B family member 4"/>
    <property type="match status" value="2"/>
</dbReference>
<keyword evidence="2" id="KW-0813">Transport</keyword>
<feature type="transmembrane region" description="Helical" evidence="10">
    <location>
        <begin position="43"/>
        <end position="70"/>
    </location>
</feature>
<dbReference type="Pfam" id="PF00005">
    <property type="entry name" value="ABC_tran"/>
    <property type="match status" value="2"/>
</dbReference>
<dbReference type="Pfam" id="PF00664">
    <property type="entry name" value="ABC_membrane"/>
    <property type="match status" value="2"/>
</dbReference>
<feature type="transmembrane region" description="Helical" evidence="10">
    <location>
        <begin position="196"/>
        <end position="218"/>
    </location>
</feature>
<feature type="transmembrane region" description="Helical" evidence="10">
    <location>
        <begin position="171"/>
        <end position="190"/>
    </location>
</feature>
<evidence type="ECO:0000259" key="11">
    <source>
        <dbReference type="PROSITE" id="PS50893"/>
    </source>
</evidence>
<evidence type="ECO:0000259" key="12">
    <source>
        <dbReference type="PROSITE" id="PS50929"/>
    </source>
</evidence>
<feature type="domain" description="ABC transporter" evidence="11">
    <location>
        <begin position="369"/>
        <end position="605"/>
    </location>
</feature>
<dbReference type="SUPFAM" id="SSF90123">
    <property type="entry name" value="ABC transporter transmembrane region"/>
    <property type="match status" value="2"/>
</dbReference>
<evidence type="ECO:0000256" key="3">
    <source>
        <dbReference type="ARBA" id="ARBA00022692"/>
    </source>
</evidence>
<reference evidence="13 14" key="1">
    <citation type="journal article" date="2021" name="Nat. Plants">
        <title>The Taxus genome provides insights into paclitaxel biosynthesis.</title>
        <authorList>
            <person name="Xiong X."/>
            <person name="Gou J."/>
            <person name="Liao Q."/>
            <person name="Li Y."/>
            <person name="Zhou Q."/>
            <person name="Bi G."/>
            <person name="Li C."/>
            <person name="Du R."/>
            <person name="Wang X."/>
            <person name="Sun T."/>
            <person name="Guo L."/>
            <person name="Liang H."/>
            <person name="Lu P."/>
            <person name="Wu Y."/>
            <person name="Zhang Z."/>
            <person name="Ro D.K."/>
            <person name="Shang Y."/>
            <person name="Huang S."/>
            <person name="Yan J."/>
        </authorList>
    </citation>
    <scope>NUCLEOTIDE SEQUENCE [LARGE SCALE GENOMIC DNA]</scope>
    <source>
        <strain evidence="13">Ta-2019</strain>
    </source>
</reference>
<evidence type="ECO:0000313" key="13">
    <source>
        <dbReference type="EMBL" id="KAH9301194.1"/>
    </source>
</evidence>
<dbReference type="GO" id="GO:0005524">
    <property type="term" value="F:ATP binding"/>
    <property type="evidence" value="ECO:0007669"/>
    <property type="project" value="UniProtKB-KW"/>
</dbReference>
<dbReference type="CDD" id="cd03249">
    <property type="entry name" value="ABC_MTABC3_MDL1_MDL2"/>
    <property type="match status" value="2"/>
</dbReference>
<dbReference type="SUPFAM" id="SSF52540">
    <property type="entry name" value="P-loop containing nucleoside triphosphate hydrolases"/>
    <property type="match status" value="2"/>
</dbReference>
<dbReference type="InterPro" id="IPR011527">
    <property type="entry name" value="ABC1_TM_dom"/>
</dbReference>
<evidence type="ECO:0000256" key="1">
    <source>
        <dbReference type="ARBA" id="ARBA00007577"/>
    </source>
</evidence>
<feature type="transmembrane region" description="Helical" evidence="10">
    <location>
        <begin position="689"/>
        <end position="711"/>
    </location>
</feature>
<keyword evidence="9" id="KW-0325">Glycoprotein</keyword>
<name>A0AA38FCQ1_TAXCH</name>
<dbReference type="PANTHER" id="PTHR45136">
    <property type="entry name" value="ABC TRANSPORTER DOMAIN-CONTAINING PROTEIN"/>
    <property type="match status" value="1"/>
</dbReference>
<keyword evidence="4" id="KW-0677">Repeat</keyword>
<dbReference type="GO" id="GO:0016887">
    <property type="term" value="F:ATP hydrolysis activity"/>
    <property type="evidence" value="ECO:0007669"/>
    <property type="project" value="InterPro"/>
</dbReference>
<proteinExistence type="inferred from homology"/>
<dbReference type="AlphaFoldDB" id="A0AA38FCQ1"/>
<dbReference type="OMA" id="FRETQIH"/>
<dbReference type="PANTHER" id="PTHR45136:SF2">
    <property type="entry name" value="ABC TRANSPORTER DOMAIN-CONTAINING PROTEIN"/>
    <property type="match status" value="1"/>
</dbReference>
<feature type="transmembrane region" description="Helical" evidence="10">
    <location>
        <begin position="274"/>
        <end position="294"/>
    </location>
</feature>
<dbReference type="PROSITE" id="PS50929">
    <property type="entry name" value="ABC_TM1F"/>
    <property type="match status" value="2"/>
</dbReference>
<organism evidence="13 14">
    <name type="scientific">Taxus chinensis</name>
    <name type="common">Chinese yew</name>
    <name type="synonym">Taxus wallichiana var. chinensis</name>
    <dbReference type="NCBI Taxonomy" id="29808"/>
    <lineage>
        <taxon>Eukaryota</taxon>
        <taxon>Viridiplantae</taxon>
        <taxon>Streptophyta</taxon>
        <taxon>Embryophyta</taxon>
        <taxon>Tracheophyta</taxon>
        <taxon>Spermatophyta</taxon>
        <taxon>Pinopsida</taxon>
        <taxon>Pinidae</taxon>
        <taxon>Conifers II</taxon>
        <taxon>Cupressales</taxon>
        <taxon>Taxaceae</taxon>
        <taxon>Taxus</taxon>
    </lineage>
</organism>
<keyword evidence="5" id="KW-0547">Nucleotide-binding</keyword>
<keyword evidence="8 10" id="KW-0472">Membrane</keyword>
<dbReference type="SMART" id="SM00382">
    <property type="entry name" value="AAA"/>
    <property type="match status" value="2"/>
</dbReference>
<comment type="caution">
    <text evidence="13">The sequence shown here is derived from an EMBL/GenBank/DDBJ whole genome shotgun (WGS) entry which is preliminary data.</text>
</comment>
<dbReference type="InterPro" id="IPR003593">
    <property type="entry name" value="AAA+_ATPase"/>
</dbReference>
<evidence type="ECO:0000256" key="8">
    <source>
        <dbReference type="ARBA" id="ARBA00023136"/>
    </source>
</evidence>
<accession>A0AA38FCQ1</accession>
<dbReference type="EMBL" id="JAHRHJ020000009">
    <property type="protein sequence ID" value="KAH9301194.1"/>
    <property type="molecule type" value="Genomic_DNA"/>
</dbReference>
<evidence type="ECO:0000256" key="2">
    <source>
        <dbReference type="ARBA" id="ARBA00022448"/>
    </source>
</evidence>
<protein>
    <submittedName>
        <fullName evidence="13">Uncharacterized protein</fullName>
    </submittedName>
</protein>
<feature type="transmembrane region" description="Helical" evidence="10">
    <location>
        <begin position="90"/>
        <end position="111"/>
    </location>
</feature>
<evidence type="ECO:0000256" key="9">
    <source>
        <dbReference type="ARBA" id="ARBA00023180"/>
    </source>
</evidence>
<dbReference type="Gene3D" id="3.40.50.300">
    <property type="entry name" value="P-loop containing nucleotide triphosphate hydrolases"/>
    <property type="match status" value="2"/>
</dbReference>
<dbReference type="PROSITE" id="PS00211">
    <property type="entry name" value="ABC_TRANSPORTER_1"/>
    <property type="match status" value="2"/>
</dbReference>
<dbReference type="CDD" id="cd18577">
    <property type="entry name" value="ABC_6TM_Pgp_ABCB1_D1_like"/>
    <property type="match status" value="1"/>
</dbReference>
<evidence type="ECO:0000256" key="6">
    <source>
        <dbReference type="ARBA" id="ARBA00022840"/>
    </source>
</evidence>
<keyword evidence="3 10" id="KW-0812">Transmembrane</keyword>
<dbReference type="Gene3D" id="1.20.1560.10">
    <property type="entry name" value="ABC transporter type 1, transmembrane domain"/>
    <property type="match status" value="1"/>
</dbReference>
<evidence type="ECO:0000256" key="7">
    <source>
        <dbReference type="ARBA" id="ARBA00022989"/>
    </source>
</evidence>
<dbReference type="CDD" id="cd18578">
    <property type="entry name" value="ABC_6TM_Pgp_ABCB1_D2_like"/>
    <property type="match status" value="1"/>
</dbReference>
<feature type="transmembrane region" description="Helical" evidence="10">
    <location>
        <begin position="822"/>
        <end position="843"/>
    </location>
</feature>
<dbReference type="Proteomes" id="UP000824469">
    <property type="component" value="Unassembled WGS sequence"/>
</dbReference>
<feature type="transmembrane region" description="Helical" evidence="10">
    <location>
        <begin position="723"/>
        <end position="741"/>
    </location>
</feature>
<keyword evidence="7 10" id="KW-1133">Transmembrane helix</keyword>
<dbReference type="InterPro" id="IPR036640">
    <property type="entry name" value="ABC1_TM_sf"/>
</dbReference>
<keyword evidence="6" id="KW-0067">ATP-binding</keyword>
<dbReference type="InterPro" id="IPR017871">
    <property type="entry name" value="ABC_transporter-like_CS"/>
</dbReference>
<feature type="domain" description="ABC transporter" evidence="11">
    <location>
        <begin position="1004"/>
        <end position="1240"/>
    </location>
</feature>
<dbReference type="GO" id="GO:0016020">
    <property type="term" value="C:membrane"/>
    <property type="evidence" value="ECO:0007669"/>
    <property type="project" value="InterPro"/>
</dbReference>
<dbReference type="PROSITE" id="PS50893">
    <property type="entry name" value="ABC_TRANSPORTER_2"/>
    <property type="match status" value="2"/>
</dbReference>
<keyword evidence="14" id="KW-1185">Reference proteome</keyword>
<sequence>MEIEKNRTSEQNEDGTELEFADKGRKFSVRNVFRYADKVDVGLMIMGTLGAVLDGMSTPVLVIVVSRILNTIGGGQEDGSHTFMDRINQYALYFVYTAIAVWLASSLEGICWTRTGERQAFCIRTRYLKAVLRQDVGFFDNGGTTTSEVVTSISKDTLAIQVALSEKIPNFLMNTSLFVFSYAASFYLSWKLALVAFPLLVLLVIPGFLYGRVLMGLASKLHTEYNKSGIIVEQALSSIRTVYSFVGEKRTLDNYSAALDDLVKLGVKQGLAKGLAIGSNGVSFAIWSVLSWYASRLVMYHGESGGRVFATGLSFITGGLALGTALPNLKYFSEAFVAACRISEMIERVPAIDCDDNRGEVMDKVNGELDFKNVGFAYPSRPHTEVLHNFCLTIPGGQTVALVGSSGSGKSTVVALLERFYDPVAGDIMVDGINIKNLQLRWWRNQIGLVNQEPALFATSIEENIRFGKEGATMQDIVSAAMASNAHNFISQLPQGYNTPVGEGGTQMSGGQKQRIAIARAMIKNPPILLLDEATSALDAESEKVVQQALDQASMGRTTVVIAHRLSTIQNANKIVVVQRGQVIESGCQEDLLNQSDGVYKMLWSMQQQHHESIKKENLIGQEAGAAYARTSNLRRQSNSSSTSGLSTHLEDTSIRSNGAVGKPSTFCKLLALSAPEWKKAIVGSTCALVFGSVQPIYAFVLGSMMSAFFIRDHQEMKLKIRSYDLVFFSLFIISFTVNVVQHYNFAAMGELITKRLRESILAKVLTFEVEWFDQEDISSGAICSMLANEANVVKSLVTDRISLAIQTCTAVVFAVALGLSIAWRLAIVMIATQPLTILCFYTRKVLLKNMSKKSGDAQNQCSQIATEAVANHRTITAFCSNERVLSLFRETQIHTRKEGIRQSWIAGIGLGIAQSLTFLNWGFDYWYGGRLVGKGLISPGDVFKTLFIMVSTGRLIAEAGTMTSDLAKGSAAFKSVFGILERVTKINPDDPQGEKPVTIQGNIEFKNVAFAYPARPDAVILKDFNLKVSAGSSIALVGPSGSGKSTIIGLMERFYDPVKGNITVDGTDLKILNLRCLREHIALVGQEPVLFGGSIKDNILYGRPTATEAEIIQAATAANAHHFISHLKDGYETYCGERGVQLSGGQKQRIAIARAIIKNPSILLLDEATSALDGVSEKVVQEALDRVMVGRTTLLIAHRLTTIWGAHSVAVIHDGVIVEQGSPADLFARRGAFFDLVKIQQQILA</sequence>
<evidence type="ECO:0000256" key="10">
    <source>
        <dbReference type="SAM" id="Phobius"/>
    </source>
</evidence>
<dbReference type="InterPro" id="IPR003439">
    <property type="entry name" value="ABC_transporter-like_ATP-bd"/>
</dbReference>
<dbReference type="GO" id="GO:0140359">
    <property type="term" value="F:ABC-type transporter activity"/>
    <property type="evidence" value="ECO:0007669"/>
    <property type="project" value="InterPro"/>
</dbReference>
<evidence type="ECO:0000256" key="4">
    <source>
        <dbReference type="ARBA" id="ARBA00022737"/>
    </source>
</evidence>
<feature type="domain" description="ABC transmembrane type-1" evidence="12">
    <location>
        <begin position="682"/>
        <end position="969"/>
    </location>
</feature>
<evidence type="ECO:0000256" key="5">
    <source>
        <dbReference type="ARBA" id="ARBA00022741"/>
    </source>
</evidence>
<comment type="similarity">
    <text evidence="1">Belongs to the ABC transporter superfamily. ABCB family. Multidrug resistance exporter (TC 3.A.1.201) subfamily.</text>
</comment>
<dbReference type="InterPro" id="IPR027417">
    <property type="entry name" value="P-loop_NTPase"/>
</dbReference>